<feature type="domain" description="Aldehyde dehydrogenase" evidence="5">
    <location>
        <begin position="30"/>
        <end position="486"/>
    </location>
</feature>
<dbReference type="PANTHER" id="PTHR11699">
    <property type="entry name" value="ALDEHYDE DEHYDROGENASE-RELATED"/>
    <property type="match status" value="1"/>
</dbReference>
<evidence type="ECO:0000313" key="7">
    <source>
        <dbReference type="Proteomes" id="UP000658656"/>
    </source>
</evidence>
<name>A0A8H9MAC5_9PSEU</name>
<dbReference type="FunFam" id="3.40.605.10:FF:000007">
    <property type="entry name" value="NAD/NADP-dependent betaine aldehyde dehydrogenase"/>
    <property type="match status" value="1"/>
</dbReference>
<dbReference type="AlphaFoldDB" id="A0A8H9MAC5"/>
<dbReference type="OrthoDB" id="6882680at2"/>
<evidence type="ECO:0000256" key="2">
    <source>
        <dbReference type="ARBA" id="ARBA00023002"/>
    </source>
</evidence>
<dbReference type="InterPro" id="IPR015590">
    <property type="entry name" value="Aldehyde_DH_dom"/>
</dbReference>
<dbReference type="GO" id="GO:0016620">
    <property type="term" value="F:oxidoreductase activity, acting on the aldehyde or oxo group of donors, NAD or NADP as acceptor"/>
    <property type="evidence" value="ECO:0007669"/>
    <property type="project" value="InterPro"/>
</dbReference>
<gene>
    <name evidence="6" type="ORF">GCM10017566_05760</name>
</gene>
<dbReference type="InterPro" id="IPR029510">
    <property type="entry name" value="Ald_DH_CS_GLU"/>
</dbReference>
<dbReference type="EMBL" id="BNAV01000001">
    <property type="protein sequence ID" value="GHF35684.1"/>
    <property type="molecule type" value="Genomic_DNA"/>
</dbReference>
<dbReference type="SUPFAM" id="SSF53720">
    <property type="entry name" value="ALDH-like"/>
    <property type="match status" value="1"/>
</dbReference>
<protein>
    <submittedName>
        <fullName evidence="6">Aldehyde dehydrogenase</fullName>
    </submittedName>
</protein>
<dbReference type="Gene3D" id="3.40.605.10">
    <property type="entry name" value="Aldehyde Dehydrogenase, Chain A, domain 1"/>
    <property type="match status" value="1"/>
</dbReference>
<evidence type="ECO:0000256" key="3">
    <source>
        <dbReference type="PROSITE-ProRule" id="PRU10007"/>
    </source>
</evidence>
<evidence type="ECO:0000256" key="1">
    <source>
        <dbReference type="ARBA" id="ARBA00009986"/>
    </source>
</evidence>
<dbReference type="PROSITE" id="PS00687">
    <property type="entry name" value="ALDEHYDE_DEHYDR_GLU"/>
    <property type="match status" value="1"/>
</dbReference>
<dbReference type="Proteomes" id="UP000658656">
    <property type="component" value="Unassembled WGS sequence"/>
</dbReference>
<dbReference type="Pfam" id="PF00171">
    <property type="entry name" value="Aldedh"/>
    <property type="match status" value="1"/>
</dbReference>
<sequence length="490" mass="51811">MTPTVALSAETQSFLNQPMRNLIDGDFTAGRGEGLAVVDPATENTIAEFPAAGADDVADAVAAARTAFDDGRWRSLPPARKEKVLHELGELMERDLQQLSELDTLDNGMPLAFAQYAVGFAIDTLRYYAGWPTKIEGTLNPVPGEYFSYSSREPVGVCAGITPWNAPVSVAINKVVPALACGNTVVLKPAEQTPLSAVRLAELCVEAGIPPGVVNVVHGDGPTVGSALVSHPDVDKISFTGSTATGRLIQVKAAETMKRVTLELGGKSPNIVCADADLDAATGGSLMAAFANSGQVCYAGTRLFVERSIHDEFVQRLVAASGAMTVGGGFDPASQLGPLVSAEQLDRVRSYIKIGVDEGAELVAGGERIGETGYFVAPTIFANVSNSMRIAREEIFGPVVSVIPFDDEEEALRLANDSEYGLGAGVWTRDVSRAHRLAAGIRSGIVWVNTYGDLMPSFPFGGYKQSGYGREFGSASIDTYTETKSVLLRL</sequence>
<proteinExistence type="inferred from homology"/>
<dbReference type="InterPro" id="IPR016163">
    <property type="entry name" value="Ald_DH_C"/>
</dbReference>
<evidence type="ECO:0000256" key="4">
    <source>
        <dbReference type="RuleBase" id="RU003345"/>
    </source>
</evidence>
<dbReference type="FunFam" id="3.40.309.10:FF:000012">
    <property type="entry name" value="Betaine aldehyde dehydrogenase"/>
    <property type="match status" value="1"/>
</dbReference>
<evidence type="ECO:0000313" key="6">
    <source>
        <dbReference type="EMBL" id="GHF35684.1"/>
    </source>
</evidence>
<reference evidence="6" key="2">
    <citation type="submission" date="2020-09" db="EMBL/GenBank/DDBJ databases">
        <authorList>
            <person name="Sun Q."/>
            <person name="Zhou Y."/>
        </authorList>
    </citation>
    <scope>NUCLEOTIDE SEQUENCE</scope>
    <source>
        <strain evidence="6">CGMCC 4.7679</strain>
    </source>
</reference>
<reference evidence="6" key="1">
    <citation type="journal article" date="2014" name="Int. J. Syst. Evol. Microbiol.">
        <title>Complete genome sequence of Corynebacterium casei LMG S-19264T (=DSM 44701T), isolated from a smear-ripened cheese.</title>
        <authorList>
            <consortium name="US DOE Joint Genome Institute (JGI-PGF)"/>
            <person name="Walter F."/>
            <person name="Albersmeier A."/>
            <person name="Kalinowski J."/>
            <person name="Ruckert C."/>
        </authorList>
    </citation>
    <scope>NUCLEOTIDE SEQUENCE</scope>
    <source>
        <strain evidence="6">CGMCC 4.7679</strain>
    </source>
</reference>
<comment type="caution">
    <text evidence="6">The sequence shown here is derived from an EMBL/GenBank/DDBJ whole genome shotgun (WGS) entry which is preliminary data.</text>
</comment>
<dbReference type="Gene3D" id="3.40.309.10">
    <property type="entry name" value="Aldehyde Dehydrogenase, Chain A, domain 2"/>
    <property type="match status" value="1"/>
</dbReference>
<evidence type="ECO:0000259" key="5">
    <source>
        <dbReference type="Pfam" id="PF00171"/>
    </source>
</evidence>
<dbReference type="InterPro" id="IPR016161">
    <property type="entry name" value="Ald_DH/histidinol_DH"/>
</dbReference>
<comment type="similarity">
    <text evidence="1 4">Belongs to the aldehyde dehydrogenase family.</text>
</comment>
<organism evidence="6 7">
    <name type="scientific">Amycolatopsis bartoniae</name>
    <dbReference type="NCBI Taxonomy" id="941986"/>
    <lineage>
        <taxon>Bacteria</taxon>
        <taxon>Bacillati</taxon>
        <taxon>Actinomycetota</taxon>
        <taxon>Actinomycetes</taxon>
        <taxon>Pseudonocardiales</taxon>
        <taxon>Pseudonocardiaceae</taxon>
        <taxon>Amycolatopsis</taxon>
    </lineage>
</organism>
<dbReference type="RefSeq" id="WP_145934791.1">
    <property type="nucleotide sequence ID" value="NZ_BNAV01000001.1"/>
</dbReference>
<accession>A0A8H9MAC5</accession>
<keyword evidence="2 4" id="KW-0560">Oxidoreductase</keyword>
<keyword evidence="7" id="KW-1185">Reference proteome</keyword>
<feature type="active site" evidence="3">
    <location>
        <position position="263"/>
    </location>
</feature>
<dbReference type="InterPro" id="IPR016162">
    <property type="entry name" value="Ald_DH_N"/>
</dbReference>